<dbReference type="PANTHER" id="PTHR43540:SF14">
    <property type="entry name" value="ISOCHORISMATASE"/>
    <property type="match status" value="1"/>
</dbReference>
<dbReference type="PANTHER" id="PTHR43540">
    <property type="entry name" value="PEROXYUREIDOACRYLATE/UREIDOACRYLATE AMIDOHYDROLASE-RELATED"/>
    <property type="match status" value="1"/>
</dbReference>
<dbReference type="Gene3D" id="3.40.50.850">
    <property type="entry name" value="Isochorismatase-like"/>
    <property type="match status" value="1"/>
</dbReference>
<dbReference type="InterPro" id="IPR050272">
    <property type="entry name" value="Isochorismatase-like_hydrls"/>
</dbReference>
<evidence type="ECO:0000259" key="3">
    <source>
        <dbReference type="Pfam" id="PF00857"/>
    </source>
</evidence>
<accession>A0A544THY4</accession>
<dbReference type="Proteomes" id="UP000317316">
    <property type="component" value="Unassembled WGS sequence"/>
</dbReference>
<dbReference type="InterPro" id="IPR036380">
    <property type="entry name" value="Isochorismatase-like_sf"/>
</dbReference>
<keyword evidence="2 4" id="KW-0378">Hydrolase</keyword>
<comment type="caution">
    <text evidence="4">The sequence shown here is derived from an EMBL/GenBank/DDBJ whole genome shotgun (WGS) entry which is preliminary data.</text>
</comment>
<evidence type="ECO:0000256" key="2">
    <source>
        <dbReference type="ARBA" id="ARBA00022801"/>
    </source>
</evidence>
<evidence type="ECO:0000313" key="5">
    <source>
        <dbReference type="Proteomes" id="UP000317316"/>
    </source>
</evidence>
<reference evidence="4 5" key="1">
    <citation type="submission" date="2019-05" db="EMBL/GenBank/DDBJ databases">
        <title>Psychrobacillus vulpis sp. nov., a new species isolated from feces of a red fox that inhabits in The Tablas de Daimiel Natural Park, Albacete, Spain.</title>
        <authorList>
            <person name="Rodriguez M."/>
            <person name="Reina J.C."/>
            <person name="Bejar V."/>
            <person name="Llamas I."/>
        </authorList>
    </citation>
    <scope>NUCLEOTIDE SEQUENCE [LARGE SCALE GENOMIC DNA]</scope>
    <source>
        <strain evidence="4 5">NEAU-3TGS17</strain>
    </source>
</reference>
<organism evidence="4 5">
    <name type="scientific">Psychrobacillus lasiicapitis</name>
    <dbReference type="NCBI Taxonomy" id="1636719"/>
    <lineage>
        <taxon>Bacteria</taxon>
        <taxon>Bacillati</taxon>
        <taxon>Bacillota</taxon>
        <taxon>Bacilli</taxon>
        <taxon>Bacillales</taxon>
        <taxon>Bacillaceae</taxon>
        <taxon>Psychrobacillus</taxon>
    </lineage>
</organism>
<dbReference type="SUPFAM" id="SSF52499">
    <property type="entry name" value="Isochorismatase-like hydrolases"/>
    <property type="match status" value="1"/>
</dbReference>
<dbReference type="EMBL" id="VDGH01000001">
    <property type="protein sequence ID" value="TQR17041.1"/>
    <property type="molecule type" value="Genomic_DNA"/>
</dbReference>
<evidence type="ECO:0000313" key="4">
    <source>
        <dbReference type="EMBL" id="TQR17041.1"/>
    </source>
</evidence>
<proteinExistence type="inferred from homology"/>
<feature type="domain" description="Isochorismatase-like" evidence="3">
    <location>
        <begin position="5"/>
        <end position="145"/>
    </location>
</feature>
<dbReference type="InterPro" id="IPR000868">
    <property type="entry name" value="Isochorismatase-like_dom"/>
</dbReference>
<dbReference type="GO" id="GO:0016787">
    <property type="term" value="F:hydrolase activity"/>
    <property type="evidence" value="ECO:0007669"/>
    <property type="project" value="UniProtKB-KW"/>
</dbReference>
<evidence type="ECO:0000256" key="1">
    <source>
        <dbReference type="ARBA" id="ARBA00006336"/>
    </source>
</evidence>
<dbReference type="OrthoDB" id="9785724at2"/>
<sequence length="173" mass="19818">MMKKALLLIDVQNAMFQKGNIVHNGDQLLRNLKGLLKEARTNKTPEIFVQHNAATGKSLEYGKKEWEIHPEITPSSQDIIIQKTTPDSFYKTILEVELKKRGIEHLVITGIQSEVCVDTTCRRAFSMDYKVTLVSDAHSTWDSETISAQEIINHHNDVLRWFADVYSSEDIKF</sequence>
<dbReference type="Pfam" id="PF00857">
    <property type="entry name" value="Isochorismatase"/>
    <property type="match status" value="1"/>
</dbReference>
<dbReference type="AlphaFoldDB" id="A0A544THY4"/>
<name>A0A544THY4_9BACI</name>
<gene>
    <name evidence="4" type="ORF">FG382_02495</name>
</gene>
<dbReference type="CDD" id="cd01014">
    <property type="entry name" value="nicotinamidase_related"/>
    <property type="match status" value="1"/>
</dbReference>
<keyword evidence="5" id="KW-1185">Reference proteome</keyword>
<comment type="similarity">
    <text evidence="1">Belongs to the isochorismatase family.</text>
</comment>
<protein>
    <submittedName>
        <fullName evidence="4">Cysteine hydrolase</fullName>
    </submittedName>
</protein>